<comment type="catalytic activity">
    <reaction evidence="7 8">
        <text>5-phospho-beta-D-ribosylamine + L-glutamate + diphosphate = 5-phospho-alpha-D-ribose 1-diphosphate + L-glutamine + H2O</text>
        <dbReference type="Rhea" id="RHEA:14905"/>
        <dbReference type="ChEBI" id="CHEBI:15377"/>
        <dbReference type="ChEBI" id="CHEBI:29985"/>
        <dbReference type="ChEBI" id="CHEBI:33019"/>
        <dbReference type="ChEBI" id="CHEBI:58017"/>
        <dbReference type="ChEBI" id="CHEBI:58359"/>
        <dbReference type="ChEBI" id="CHEBI:58681"/>
        <dbReference type="EC" id="2.4.2.14"/>
    </reaction>
</comment>
<feature type="domain" description="Glutamine amidotransferase type-2" evidence="11">
    <location>
        <begin position="2"/>
        <end position="242"/>
    </location>
</feature>
<feature type="binding site" evidence="7 10">
    <location>
        <position position="373"/>
    </location>
    <ligand>
        <name>Mg(2+)</name>
        <dbReference type="ChEBI" id="CHEBI:18420"/>
    </ligand>
</feature>
<name>A0A1B1TBL0_9ARCH</name>
<dbReference type="InterPro" id="IPR035584">
    <property type="entry name" value="PurF_N"/>
</dbReference>
<dbReference type="InterPro" id="IPR017932">
    <property type="entry name" value="GATase_2_dom"/>
</dbReference>
<dbReference type="CDD" id="cd06223">
    <property type="entry name" value="PRTases_typeI"/>
    <property type="match status" value="1"/>
</dbReference>
<keyword evidence="3 7" id="KW-0328">Glycosyltransferase</keyword>
<reference evidence="12" key="1">
    <citation type="submission" date="2014-11" db="EMBL/GenBank/DDBJ databases">
        <authorList>
            <person name="Zhu J."/>
            <person name="Qi W."/>
            <person name="Song R."/>
        </authorList>
    </citation>
    <scope>NUCLEOTIDE SEQUENCE</scope>
</reference>
<dbReference type="EC" id="2.4.2.14" evidence="7"/>
<dbReference type="NCBIfam" id="TIGR01134">
    <property type="entry name" value="purF"/>
    <property type="match status" value="1"/>
</dbReference>
<dbReference type="GO" id="GO:0000287">
    <property type="term" value="F:magnesium ion binding"/>
    <property type="evidence" value="ECO:0007669"/>
    <property type="project" value="UniProtKB-UniRule"/>
</dbReference>
<comment type="similarity">
    <text evidence="2 7 8">In the C-terminal section; belongs to the purine/pyrimidine phosphoribosyltransferase family.</text>
</comment>
<dbReference type="PANTHER" id="PTHR11907">
    <property type="entry name" value="AMIDOPHOSPHORIBOSYLTRANSFERASE"/>
    <property type="match status" value="1"/>
</dbReference>
<dbReference type="AlphaFoldDB" id="A0A1B1TBL0"/>
<dbReference type="Pfam" id="PF13522">
    <property type="entry name" value="GATase_6"/>
    <property type="match status" value="1"/>
</dbReference>
<dbReference type="InterPro" id="IPR005854">
    <property type="entry name" value="PurF"/>
</dbReference>
<dbReference type="Pfam" id="PF00156">
    <property type="entry name" value="Pribosyltran"/>
    <property type="match status" value="1"/>
</dbReference>
<evidence type="ECO:0000256" key="1">
    <source>
        <dbReference type="ARBA" id="ARBA00005209"/>
    </source>
</evidence>
<proteinExistence type="inferred from homology"/>
<dbReference type="PROSITE" id="PS51278">
    <property type="entry name" value="GATASE_TYPE_2"/>
    <property type="match status" value="1"/>
</dbReference>
<keyword evidence="7 10" id="KW-0479">Metal-binding</keyword>
<keyword evidence="6 7" id="KW-0315">Glutamine amidotransferase</keyword>
<feature type="binding site" evidence="7 10">
    <location>
        <position position="311"/>
    </location>
    <ligand>
        <name>Mg(2+)</name>
        <dbReference type="ChEBI" id="CHEBI:18420"/>
    </ligand>
</feature>
<evidence type="ECO:0000256" key="10">
    <source>
        <dbReference type="PIRSR" id="PIRSR000485-2"/>
    </source>
</evidence>
<organism evidence="12">
    <name type="scientific">uncultured Poseidoniia archaeon</name>
    <dbReference type="NCBI Taxonomy" id="1697135"/>
    <lineage>
        <taxon>Archaea</taxon>
        <taxon>Methanobacteriati</taxon>
        <taxon>Thermoplasmatota</taxon>
        <taxon>Candidatus Poseidoniia</taxon>
        <taxon>environmental samples</taxon>
    </lineage>
</organism>
<dbReference type="GO" id="GO:0009113">
    <property type="term" value="P:purine nucleobase biosynthetic process"/>
    <property type="evidence" value="ECO:0007669"/>
    <property type="project" value="UniProtKB-UniRule"/>
</dbReference>
<keyword evidence="4 7" id="KW-0808">Transferase</keyword>
<dbReference type="InterPro" id="IPR029055">
    <property type="entry name" value="Ntn_hydrolases_N"/>
</dbReference>
<evidence type="ECO:0000256" key="4">
    <source>
        <dbReference type="ARBA" id="ARBA00022679"/>
    </source>
</evidence>
<dbReference type="GO" id="GO:0006189">
    <property type="term" value="P:'de novo' IMP biosynthetic process"/>
    <property type="evidence" value="ECO:0007669"/>
    <property type="project" value="UniProtKB-UniRule"/>
</dbReference>
<dbReference type="SUPFAM" id="SSF53271">
    <property type="entry name" value="PRTase-like"/>
    <property type="match status" value="1"/>
</dbReference>
<protein>
    <recommendedName>
        <fullName evidence="7">Amidophosphoribosyltransferase</fullName>
        <shortName evidence="7">ATase</shortName>
        <ecNumber evidence="7">2.4.2.14</ecNumber>
    </recommendedName>
    <alternativeName>
        <fullName evidence="7">Glutamine phosphoribosylpyrophosphate amidotransferase</fullName>
        <shortName evidence="7">GPATase</shortName>
    </alternativeName>
</protein>
<dbReference type="UniPathway" id="UPA00074">
    <property type="reaction ID" value="UER00124"/>
</dbReference>
<dbReference type="InterPro" id="IPR029057">
    <property type="entry name" value="PRTase-like"/>
</dbReference>
<dbReference type="CDD" id="cd00715">
    <property type="entry name" value="GPATase_N"/>
    <property type="match status" value="1"/>
</dbReference>
<dbReference type="GO" id="GO:0004044">
    <property type="term" value="F:amidophosphoribosyltransferase activity"/>
    <property type="evidence" value="ECO:0007669"/>
    <property type="project" value="UniProtKB-UniRule"/>
</dbReference>
<comment type="caution">
    <text evidence="7">Lacks conserved residue(s) required for the propagation of feature annotation.</text>
</comment>
<comment type="cofactor">
    <cofactor evidence="7 10">
        <name>Mg(2+)</name>
        <dbReference type="ChEBI" id="CHEBI:18420"/>
    </cofactor>
    <text evidence="7 10">Binds 1 Mg(2+) ion per subunit.</text>
</comment>
<dbReference type="SUPFAM" id="SSF56235">
    <property type="entry name" value="N-terminal nucleophile aminohydrolases (Ntn hydrolases)"/>
    <property type="match status" value="1"/>
</dbReference>
<dbReference type="HAMAP" id="MF_01931">
    <property type="entry name" value="PurF"/>
    <property type="match status" value="1"/>
</dbReference>
<evidence type="ECO:0000256" key="8">
    <source>
        <dbReference type="PIRNR" id="PIRNR000485"/>
    </source>
</evidence>
<dbReference type="InterPro" id="IPR000836">
    <property type="entry name" value="PRTase_dom"/>
</dbReference>
<accession>A0A1B1TBL0</accession>
<evidence type="ECO:0000256" key="6">
    <source>
        <dbReference type="ARBA" id="ARBA00022962"/>
    </source>
</evidence>
<evidence type="ECO:0000256" key="5">
    <source>
        <dbReference type="ARBA" id="ARBA00022755"/>
    </source>
</evidence>
<feature type="binding site" evidence="7 10">
    <location>
        <position position="374"/>
    </location>
    <ligand>
        <name>Mg(2+)</name>
        <dbReference type="ChEBI" id="CHEBI:18420"/>
    </ligand>
</feature>
<reference evidence="12" key="2">
    <citation type="journal article" date="2015" name="ISME J.">
        <title>A new class of marine Euryarchaeota group II from the Mediterranean deep chlorophyll maximum.</title>
        <authorList>
            <person name="Martin-Cuadrado A.B."/>
            <person name="Garcia-Heredia I."/>
            <person name="Molto A.G."/>
            <person name="Lopez-Ubeda R."/>
            <person name="Kimes N."/>
            <person name="Lopez-Garcia P."/>
            <person name="Moreira D."/>
            <person name="Rodriguez-Valera F."/>
        </authorList>
    </citation>
    <scope>NUCLEOTIDE SEQUENCE</scope>
</reference>
<evidence type="ECO:0000259" key="11">
    <source>
        <dbReference type="PROSITE" id="PS51278"/>
    </source>
</evidence>
<dbReference type="PIRSF" id="PIRSF000485">
    <property type="entry name" value="Amd_phspho_trans"/>
    <property type="match status" value="1"/>
</dbReference>
<dbReference type="EMBL" id="KP211846">
    <property type="protein sequence ID" value="ANV79655.1"/>
    <property type="molecule type" value="Genomic_DNA"/>
</dbReference>
<comment type="function">
    <text evidence="7">Catalyzes the formation of phosphoribosylamine from phosphoribosylpyrophosphate (PRPP) and glutamine.</text>
</comment>
<evidence type="ECO:0000256" key="7">
    <source>
        <dbReference type="HAMAP-Rule" id="MF_01931"/>
    </source>
</evidence>
<sequence>MCGIIGIVGSPEYSVASDIYDGLLVLQHRGQDAAGIVTFDNDNLYHRRANGYVRDIFKQRHMKSLKGSAGIGHVRYPTAGSSSVAEAQPFYTNTPFGVSLAHNGNLNNTEEILASLLEYDHRRINTSSDSEALLNLLAAEIQRSLNGRPGGMDALDQEDVFRAIERTHMRAEGSYSVVSSITGWGVIAFRDPNGIRPLCMGVREVNGFQERAFASESAALMALGFELERDVMPGEAIVVRCDGSFYSRQCHPEPQHRPCIFEHVYFARPDSIIDGISVHSARLRMGALLARRIKEKNPNHGIDAVIPVPDSGCIAALELARELGVPYREGFVKNRYIGRTFIMPGQSVRKDSVRKKLNTIPSEFSGKTVLIVDDSIVRGNTSKRIVEMARDAGAKKVFFASAAPPIIHPNVYGIDMPAKNEYVAHNRTSSEVCSAIGADWMIYQDLDDLVEACLGTGENNIATFDCSCFDGVYVTGGITEDYLNKIEQSRNDKAKKSASA</sequence>
<evidence type="ECO:0000313" key="12">
    <source>
        <dbReference type="EMBL" id="ANV79655.1"/>
    </source>
</evidence>
<dbReference type="Gene3D" id="3.60.20.10">
    <property type="entry name" value="Glutamine Phosphoribosylpyrophosphate, subunit 1, domain 1"/>
    <property type="match status" value="1"/>
</dbReference>
<comment type="pathway">
    <text evidence="1 7 8">Purine metabolism; IMP biosynthesis via de novo pathway; N(1)-(5-phospho-D-ribosyl)glycinamide from 5-phospho-alpha-D-ribose 1-diphosphate: step 1/2.</text>
</comment>
<gene>
    <name evidence="7" type="primary">purF</name>
</gene>
<evidence type="ECO:0000256" key="9">
    <source>
        <dbReference type="PIRSR" id="PIRSR000485-1"/>
    </source>
</evidence>
<keyword evidence="7 10" id="KW-0460">Magnesium</keyword>
<evidence type="ECO:0000256" key="3">
    <source>
        <dbReference type="ARBA" id="ARBA00022676"/>
    </source>
</evidence>
<dbReference type="Gene3D" id="3.40.50.2020">
    <property type="match status" value="1"/>
</dbReference>
<feature type="active site" description="Nucleophile" evidence="7 9">
    <location>
        <position position="2"/>
    </location>
</feature>
<keyword evidence="5 7" id="KW-0658">Purine biosynthesis</keyword>
<evidence type="ECO:0000256" key="2">
    <source>
        <dbReference type="ARBA" id="ARBA00010138"/>
    </source>
</evidence>